<dbReference type="OrthoDB" id="370884at2759"/>
<dbReference type="InterPro" id="IPR004835">
    <property type="entry name" value="Chitin_synth"/>
</dbReference>
<comment type="subcellular location">
    <subcellularLocation>
        <location evidence="1">Membrane</location>
        <topology evidence="1">Multi-pass membrane protein</topology>
    </subcellularLocation>
</comment>
<dbReference type="GeneID" id="109471283"/>
<reference evidence="7" key="1">
    <citation type="submission" date="2025-08" db="UniProtKB">
        <authorList>
            <consortium name="RefSeq"/>
        </authorList>
    </citation>
    <scope>IDENTIFICATION</scope>
    <source>
        <tissue evidence="7">Gonad</tissue>
    </source>
</reference>
<dbReference type="GO" id="GO:0004100">
    <property type="term" value="F:chitin synthase activity"/>
    <property type="evidence" value="ECO:0007669"/>
    <property type="project" value="InterPro"/>
</dbReference>
<evidence type="ECO:0000313" key="6">
    <source>
        <dbReference type="Proteomes" id="UP000515135"/>
    </source>
</evidence>
<dbReference type="KEGG" id="bbel:109471283"/>
<proteinExistence type="predicted"/>
<gene>
    <name evidence="7" type="primary">LOC109471283</name>
</gene>
<keyword evidence="5" id="KW-1133">Transmembrane helix</keyword>
<dbReference type="GO" id="GO:0006031">
    <property type="term" value="P:chitin biosynthetic process"/>
    <property type="evidence" value="ECO:0007669"/>
    <property type="project" value="TreeGrafter"/>
</dbReference>
<evidence type="ECO:0000256" key="3">
    <source>
        <dbReference type="ARBA" id="ARBA00023136"/>
    </source>
</evidence>
<organism evidence="6 7">
    <name type="scientific">Branchiostoma belcheri</name>
    <name type="common">Amphioxus</name>
    <dbReference type="NCBI Taxonomy" id="7741"/>
    <lineage>
        <taxon>Eukaryota</taxon>
        <taxon>Metazoa</taxon>
        <taxon>Chordata</taxon>
        <taxon>Cephalochordata</taxon>
        <taxon>Leptocardii</taxon>
        <taxon>Amphioxiformes</taxon>
        <taxon>Branchiostomatidae</taxon>
        <taxon>Branchiostoma</taxon>
    </lineage>
</organism>
<evidence type="ECO:0000256" key="5">
    <source>
        <dbReference type="SAM" id="Phobius"/>
    </source>
</evidence>
<dbReference type="PANTHER" id="PTHR22914">
    <property type="entry name" value="CHITIN SYNTHASE"/>
    <property type="match status" value="1"/>
</dbReference>
<evidence type="ECO:0000256" key="4">
    <source>
        <dbReference type="SAM" id="Coils"/>
    </source>
</evidence>
<dbReference type="PANTHER" id="PTHR22914:SF41">
    <property type="entry name" value="CHITIN SYNTHASE 7"/>
    <property type="match status" value="1"/>
</dbReference>
<keyword evidence="2 5" id="KW-0812">Transmembrane</keyword>
<evidence type="ECO:0000313" key="7">
    <source>
        <dbReference type="RefSeq" id="XP_019626126.1"/>
    </source>
</evidence>
<accession>A0A6P4Z8Y6</accession>
<keyword evidence="4" id="KW-0175">Coiled coil</keyword>
<dbReference type="GO" id="GO:0071944">
    <property type="term" value="C:cell periphery"/>
    <property type="evidence" value="ECO:0007669"/>
    <property type="project" value="TreeGrafter"/>
</dbReference>
<keyword evidence="6" id="KW-1185">Reference proteome</keyword>
<dbReference type="GO" id="GO:0016020">
    <property type="term" value="C:membrane"/>
    <property type="evidence" value="ECO:0007669"/>
    <property type="project" value="UniProtKB-SubCell"/>
</dbReference>
<dbReference type="Proteomes" id="UP000515135">
    <property type="component" value="Unplaced"/>
</dbReference>
<evidence type="ECO:0000256" key="1">
    <source>
        <dbReference type="ARBA" id="ARBA00004141"/>
    </source>
</evidence>
<feature type="coiled-coil region" evidence="4">
    <location>
        <begin position="42"/>
        <end position="69"/>
    </location>
</feature>
<name>A0A6P4Z8Y6_BRABE</name>
<feature type="transmembrane region" description="Helical" evidence="5">
    <location>
        <begin position="148"/>
        <end position="170"/>
    </location>
</feature>
<sequence length="208" mass="24306">MFEGKGYKEQKHLARLKTCNLEQLFPDIKKAHIKRLKMSIAYMREQTDEEKLQEKVKKKMREKTRLDMEDGEPMMKKQHRMWEQLKESCLKAEDDLEVNSSNDNTLKDKLKDLRDSAIKVLSVVNVLWLVFIVTIAKSDVLHISGHNPLGILSLAVFGLIQVFQFLAMVYHRTMAFLHWVARAEMGYENKKCLKDVRDNAVHDTSMNV</sequence>
<dbReference type="RefSeq" id="XP_019626126.1">
    <property type="nucleotide sequence ID" value="XM_019770567.1"/>
</dbReference>
<feature type="transmembrane region" description="Helical" evidence="5">
    <location>
        <begin position="117"/>
        <end position="136"/>
    </location>
</feature>
<dbReference type="AlphaFoldDB" id="A0A6P4Z8Y6"/>
<evidence type="ECO:0000256" key="2">
    <source>
        <dbReference type="ARBA" id="ARBA00022692"/>
    </source>
</evidence>
<keyword evidence="3 5" id="KW-0472">Membrane</keyword>
<protein>
    <submittedName>
        <fullName evidence="7">Uncharacterized protein LOC109471283</fullName>
    </submittedName>
</protein>